<name>A0AA97I4C3_9EURY</name>
<dbReference type="GeneID" id="85229785"/>
<evidence type="ECO:0000256" key="1">
    <source>
        <dbReference type="SAM" id="Phobius"/>
    </source>
</evidence>
<feature type="transmembrane region" description="Helical" evidence="1">
    <location>
        <begin position="16"/>
        <end position="34"/>
    </location>
</feature>
<dbReference type="AlphaFoldDB" id="A0AA97I4C3"/>
<dbReference type="RefSeq" id="WP_317135777.1">
    <property type="nucleotide sequence ID" value="NZ_CP043875.1"/>
</dbReference>
<proteinExistence type="predicted"/>
<gene>
    <name evidence="2" type="ORF">F1737_06415</name>
</gene>
<sequence length="117" mass="13201">MALTESLYTGFGSWNPLAWIVAFIISLLIAWLIWKLGESDYHKDTEQIKPYLSGNAEPEKGDVHVRAGNMYWGFTEALKGYYDILIPLHTGILTDYMIWFLCVIAIVMVIVIGGGMI</sequence>
<evidence type="ECO:0000313" key="3">
    <source>
        <dbReference type="Proteomes" id="UP001301797"/>
    </source>
</evidence>
<keyword evidence="1" id="KW-0472">Membrane</keyword>
<keyword evidence="1" id="KW-0812">Transmembrane</keyword>
<feature type="transmembrane region" description="Helical" evidence="1">
    <location>
        <begin position="96"/>
        <end position="116"/>
    </location>
</feature>
<reference evidence="2 3" key="1">
    <citation type="submission" date="2019-09" db="EMBL/GenBank/DDBJ databases">
        <title>The complete genome of Methanoplanus sp. FWC-SCC4.</title>
        <authorList>
            <person name="Chen S.-C."/>
            <person name="Zhou Y.-Z."/>
            <person name="Lai M.-C."/>
        </authorList>
    </citation>
    <scope>NUCLEOTIDE SEQUENCE [LARGE SCALE GENOMIC DNA]</scope>
    <source>
        <strain evidence="2 3">FWC-SCC4</strain>
    </source>
</reference>
<accession>A0AA97I4C3</accession>
<evidence type="ECO:0000313" key="2">
    <source>
        <dbReference type="EMBL" id="WOF16364.1"/>
    </source>
</evidence>
<dbReference type="Proteomes" id="UP001301797">
    <property type="component" value="Chromosome"/>
</dbReference>
<dbReference type="EMBL" id="CP043875">
    <property type="protein sequence ID" value="WOF16364.1"/>
    <property type="molecule type" value="Genomic_DNA"/>
</dbReference>
<protein>
    <submittedName>
        <fullName evidence="2">Hydrogenase</fullName>
    </submittedName>
</protein>
<dbReference type="KEGG" id="mefw:F1737_06415"/>
<organism evidence="2 3">
    <name type="scientific">Methanochimaera problematica</name>
    <dbReference type="NCBI Taxonomy" id="2609417"/>
    <lineage>
        <taxon>Archaea</taxon>
        <taxon>Methanobacteriati</taxon>
        <taxon>Methanobacteriota</taxon>
        <taxon>Stenosarchaea group</taxon>
        <taxon>Methanomicrobia</taxon>
        <taxon>Methanomicrobiales</taxon>
        <taxon>Methanomicrobiaceae</taxon>
        <taxon>Methanochimaera</taxon>
    </lineage>
</organism>
<keyword evidence="1" id="KW-1133">Transmembrane helix</keyword>
<keyword evidence="3" id="KW-1185">Reference proteome</keyword>